<dbReference type="GO" id="GO:0005524">
    <property type="term" value="F:ATP binding"/>
    <property type="evidence" value="ECO:0007669"/>
    <property type="project" value="UniProtKB-KW"/>
</dbReference>
<dbReference type="Gene3D" id="3.30.590.10">
    <property type="entry name" value="Glutamine synthetase/guanido kinase, catalytic domain"/>
    <property type="match status" value="1"/>
</dbReference>
<dbReference type="InterPro" id="IPR022414">
    <property type="entry name" value="ATP-guanido_PTrfase_cat"/>
</dbReference>
<dbReference type="EMBL" id="CAJNOL010000019">
    <property type="protein sequence ID" value="CAF0751620.1"/>
    <property type="molecule type" value="Genomic_DNA"/>
</dbReference>
<dbReference type="InterPro" id="IPR000749">
    <property type="entry name" value="ATP-guanido_PTrfase"/>
</dbReference>
<feature type="domain" description="Phosphagen kinase C-terminal" evidence="5">
    <location>
        <begin position="227"/>
        <end position="344"/>
    </location>
</feature>
<keyword evidence="3" id="KW-0418">Kinase</keyword>
<evidence type="ECO:0000256" key="2">
    <source>
        <dbReference type="ARBA" id="ARBA00022741"/>
    </source>
</evidence>
<dbReference type="GO" id="GO:0004111">
    <property type="term" value="F:creatine kinase activity"/>
    <property type="evidence" value="ECO:0007669"/>
    <property type="project" value="InterPro"/>
</dbReference>
<evidence type="ECO:0000256" key="1">
    <source>
        <dbReference type="ARBA" id="ARBA00022679"/>
    </source>
</evidence>
<protein>
    <recommendedName>
        <fullName evidence="5">Phosphagen kinase C-terminal domain-containing protein</fullName>
    </recommendedName>
</protein>
<evidence type="ECO:0000256" key="4">
    <source>
        <dbReference type="ARBA" id="ARBA00022840"/>
    </source>
</evidence>
<dbReference type="GO" id="GO:0005615">
    <property type="term" value="C:extracellular space"/>
    <property type="evidence" value="ECO:0007669"/>
    <property type="project" value="TreeGrafter"/>
</dbReference>
<keyword evidence="4" id="KW-0067">ATP-binding</keyword>
<dbReference type="Proteomes" id="UP000663854">
    <property type="component" value="Unassembled WGS sequence"/>
</dbReference>
<evidence type="ECO:0000259" key="5">
    <source>
        <dbReference type="Pfam" id="PF00217"/>
    </source>
</evidence>
<keyword evidence="2" id="KW-0547">Nucleotide-binding</keyword>
<evidence type="ECO:0000313" key="7">
    <source>
        <dbReference type="EMBL" id="CAF0801695.1"/>
    </source>
</evidence>
<gene>
    <name evidence="6" type="ORF">JXQ802_LOCUS1710</name>
    <name evidence="7" type="ORF">PYM288_LOCUS4641</name>
</gene>
<dbReference type="EMBL" id="CAJNOH010000043">
    <property type="protein sequence ID" value="CAF0801695.1"/>
    <property type="molecule type" value="Genomic_DNA"/>
</dbReference>
<dbReference type="InterPro" id="IPR014746">
    <property type="entry name" value="Gln_synth/guanido_kin_cat_dom"/>
</dbReference>
<dbReference type="Proteomes" id="UP000663870">
    <property type="component" value="Unassembled WGS sequence"/>
</dbReference>
<sequence length="428" mass="50447">MSIPYFQDITECRLSDAYDHEAPLDLDLVRFNAHRLANQQLLLTKRSSINNWDKSDIDYSYCLSIKNDLFREIALMKLIINENKSLLKTISRPLKLKISLAQKYFLYLNSNEIWSLMCKNTNCNNTFYQCLDQSNETIFGFQPLDGECYTKFKILLWPCIMDYYQVDIHTLPSISHYNNNIEDLNKFSINFSHSSVQLFSIAAIRNLNNYSFQLLSYNNQLELLINKLVENIIIQYQGQYIKAEQFTKKHLQILANSMIDNNHTITNNQYPHGLYISSDESLFIWLMGTDHFRIISSSTTLNVSNVCKKLNTYLMFIDNYLNQEKYSFAFHSKFAYLTSNIRELSGFLIIIHCRIFNGYYQKLLENQLEKFQKYLIYSINPFELSTIIIRNQHLLGLNENEKLLRTIYAFLIVLNNMKEKLSNVQLVK</sequence>
<dbReference type="GO" id="GO:0046314">
    <property type="term" value="P:phosphocreatine biosynthetic process"/>
    <property type="evidence" value="ECO:0007669"/>
    <property type="project" value="InterPro"/>
</dbReference>
<evidence type="ECO:0000313" key="6">
    <source>
        <dbReference type="EMBL" id="CAF0751620.1"/>
    </source>
</evidence>
<evidence type="ECO:0000313" key="8">
    <source>
        <dbReference type="Proteomes" id="UP000663870"/>
    </source>
</evidence>
<name>A0A813PEF9_9BILA</name>
<dbReference type="PANTHER" id="PTHR11547">
    <property type="entry name" value="ARGININE OR CREATINE KINASE"/>
    <property type="match status" value="1"/>
</dbReference>
<keyword evidence="8" id="KW-1185">Reference proteome</keyword>
<keyword evidence="1" id="KW-0808">Transferase</keyword>
<dbReference type="PANTHER" id="PTHR11547:SF38">
    <property type="entry name" value="ARGININE KINASE 1-RELATED"/>
    <property type="match status" value="1"/>
</dbReference>
<organism evidence="6 8">
    <name type="scientific">Rotaria sordida</name>
    <dbReference type="NCBI Taxonomy" id="392033"/>
    <lineage>
        <taxon>Eukaryota</taxon>
        <taxon>Metazoa</taxon>
        <taxon>Spiralia</taxon>
        <taxon>Gnathifera</taxon>
        <taxon>Rotifera</taxon>
        <taxon>Eurotatoria</taxon>
        <taxon>Bdelloidea</taxon>
        <taxon>Philodinida</taxon>
        <taxon>Philodinidae</taxon>
        <taxon>Rotaria</taxon>
    </lineage>
</organism>
<dbReference type="Pfam" id="PF00217">
    <property type="entry name" value="ATP-gua_Ptrans"/>
    <property type="match status" value="1"/>
</dbReference>
<reference evidence="6" key="1">
    <citation type="submission" date="2021-02" db="EMBL/GenBank/DDBJ databases">
        <authorList>
            <person name="Nowell W R."/>
        </authorList>
    </citation>
    <scope>NUCLEOTIDE SEQUENCE</scope>
</reference>
<accession>A0A813PEF9</accession>
<dbReference type="SUPFAM" id="SSF55931">
    <property type="entry name" value="Glutamine synthetase/guanido kinase"/>
    <property type="match status" value="1"/>
</dbReference>
<dbReference type="AlphaFoldDB" id="A0A813PEF9"/>
<evidence type="ECO:0000256" key="3">
    <source>
        <dbReference type="ARBA" id="ARBA00022777"/>
    </source>
</evidence>
<proteinExistence type="predicted"/>
<comment type="caution">
    <text evidence="6">The sequence shown here is derived from an EMBL/GenBank/DDBJ whole genome shotgun (WGS) entry which is preliminary data.</text>
</comment>